<organism evidence="1 2">
    <name type="scientific">Cladophialophora psammophila CBS 110553</name>
    <dbReference type="NCBI Taxonomy" id="1182543"/>
    <lineage>
        <taxon>Eukaryota</taxon>
        <taxon>Fungi</taxon>
        <taxon>Dikarya</taxon>
        <taxon>Ascomycota</taxon>
        <taxon>Pezizomycotina</taxon>
        <taxon>Eurotiomycetes</taxon>
        <taxon>Chaetothyriomycetidae</taxon>
        <taxon>Chaetothyriales</taxon>
        <taxon>Herpotrichiellaceae</taxon>
        <taxon>Cladophialophora</taxon>
    </lineage>
</organism>
<dbReference type="InterPro" id="IPR036047">
    <property type="entry name" value="F-box-like_dom_sf"/>
</dbReference>
<dbReference type="SUPFAM" id="SSF81383">
    <property type="entry name" value="F-box domain"/>
    <property type="match status" value="1"/>
</dbReference>
<comment type="caution">
    <text evidence="1">The sequence shown here is derived from an EMBL/GenBank/DDBJ whole genome shotgun (WGS) entry which is preliminary data.</text>
</comment>
<keyword evidence="2" id="KW-1185">Reference proteome</keyword>
<protein>
    <recommendedName>
        <fullName evidence="3">F-box domain-containing protein</fullName>
    </recommendedName>
</protein>
<proteinExistence type="predicted"/>
<dbReference type="RefSeq" id="XP_007743382.1">
    <property type="nucleotide sequence ID" value="XM_007745192.1"/>
</dbReference>
<dbReference type="Proteomes" id="UP000019471">
    <property type="component" value="Unassembled WGS sequence"/>
</dbReference>
<gene>
    <name evidence="1" type="ORF">A1O5_04588</name>
</gene>
<dbReference type="GeneID" id="19189309"/>
<evidence type="ECO:0000313" key="1">
    <source>
        <dbReference type="EMBL" id="EXJ72084.1"/>
    </source>
</evidence>
<sequence length="319" mass="36785">MAHLPDPAHDAQKQERLSSLLPELQLEISRYLDYCDLNSVRATSRAMSRCFADPATLLIDEMSRAWVEIEAEFQNRYYVDMGLCLVDSQHNRMTLKQEVEEHATVCGFSKTLVQWLVCPSRHHFACSKCRVVKPWAEFPTDGLRRTYPFGTYLYSGAPQQVYKDVLESMVCGDCAAADQPYRYHNLGLRDKVVSIIQCHRCHLIKRAPAELPFKLRFSGFCQQCFAKVNQHWFRYKSFLQECLAKMESYESGEYLKALSWEGLPECPVPADFVTALNNPNYRPLPNYSQIAFGQLSLKAVRLHRSIRLRPCELEAITEP</sequence>
<dbReference type="OrthoDB" id="4140699at2759"/>
<name>W9XP16_9EURO</name>
<dbReference type="EMBL" id="AMGX01000006">
    <property type="protein sequence ID" value="EXJ72084.1"/>
    <property type="molecule type" value="Genomic_DNA"/>
</dbReference>
<evidence type="ECO:0000313" key="2">
    <source>
        <dbReference type="Proteomes" id="UP000019471"/>
    </source>
</evidence>
<accession>W9XP16</accession>
<reference evidence="1 2" key="1">
    <citation type="submission" date="2013-03" db="EMBL/GenBank/DDBJ databases">
        <title>The Genome Sequence of Cladophialophora psammophila CBS 110553.</title>
        <authorList>
            <consortium name="The Broad Institute Genomics Platform"/>
            <person name="Cuomo C."/>
            <person name="de Hoog S."/>
            <person name="Gorbushina A."/>
            <person name="Walker B."/>
            <person name="Young S.K."/>
            <person name="Zeng Q."/>
            <person name="Gargeya S."/>
            <person name="Fitzgerald M."/>
            <person name="Haas B."/>
            <person name="Abouelleil A."/>
            <person name="Allen A.W."/>
            <person name="Alvarado L."/>
            <person name="Arachchi H.M."/>
            <person name="Berlin A.M."/>
            <person name="Chapman S.B."/>
            <person name="Gainer-Dewar J."/>
            <person name="Goldberg J."/>
            <person name="Griggs A."/>
            <person name="Gujja S."/>
            <person name="Hansen M."/>
            <person name="Howarth C."/>
            <person name="Imamovic A."/>
            <person name="Ireland A."/>
            <person name="Larimer J."/>
            <person name="McCowan C."/>
            <person name="Murphy C."/>
            <person name="Pearson M."/>
            <person name="Poon T.W."/>
            <person name="Priest M."/>
            <person name="Roberts A."/>
            <person name="Saif S."/>
            <person name="Shea T."/>
            <person name="Sisk P."/>
            <person name="Sykes S."/>
            <person name="Wortman J."/>
            <person name="Nusbaum C."/>
            <person name="Birren B."/>
        </authorList>
    </citation>
    <scope>NUCLEOTIDE SEQUENCE [LARGE SCALE GENOMIC DNA]</scope>
    <source>
        <strain evidence="1 2">CBS 110553</strain>
    </source>
</reference>
<evidence type="ECO:0008006" key="3">
    <source>
        <dbReference type="Google" id="ProtNLM"/>
    </source>
</evidence>
<dbReference type="HOGENOM" id="CLU_871548_0_0_1"/>
<dbReference type="AlphaFoldDB" id="W9XP16"/>